<dbReference type="EMBL" id="CALNXJ010000034">
    <property type="protein sequence ID" value="CAH3140594.1"/>
    <property type="molecule type" value="Genomic_DNA"/>
</dbReference>
<feature type="chain" id="PRO_5043516102" evidence="1">
    <location>
        <begin position="27"/>
        <end position="86"/>
    </location>
</feature>
<reference evidence="2 3" key="1">
    <citation type="submission" date="2022-05" db="EMBL/GenBank/DDBJ databases">
        <authorList>
            <consortium name="Genoscope - CEA"/>
            <person name="William W."/>
        </authorList>
    </citation>
    <scope>NUCLEOTIDE SEQUENCE [LARGE SCALE GENOMIC DNA]</scope>
</reference>
<evidence type="ECO:0000256" key="1">
    <source>
        <dbReference type="SAM" id="SignalP"/>
    </source>
</evidence>
<name>A0AAU9X926_9CNID</name>
<dbReference type="AlphaFoldDB" id="A0AAU9X926"/>
<accession>A0AAU9X926</accession>
<gene>
    <name evidence="2" type="ORF">PMEA_00019295</name>
</gene>
<protein>
    <submittedName>
        <fullName evidence="2">Uncharacterized protein</fullName>
    </submittedName>
</protein>
<evidence type="ECO:0000313" key="3">
    <source>
        <dbReference type="Proteomes" id="UP001159428"/>
    </source>
</evidence>
<keyword evidence="3" id="KW-1185">Reference proteome</keyword>
<proteinExistence type="predicted"/>
<sequence>MDWQRVLLIVGICVIVSSYLEEGVEALNIRIGRRRSSGKRDSWIEKNEIRPLQNSQRREEMLKMYETSFAEDDMPSVEENRLQGQF</sequence>
<evidence type="ECO:0000313" key="2">
    <source>
        <dbReference type="EMBL" id="CAH3140594.1"/>
    </source>
</evidence>
<comment type="caution">
    <text evidence="2">The sequence shown here is derived from an EMBL/GenBank/DDBJ whole genome shotgun (WGS) entry which is preliminary data.</text>
</comment>
<organism evidence="2 3">
    <name type="scientific">Pocillopora meandrina</name>
    <dbReference type="NCBI Taxonomy" id="46732"/>
    <lineage>
        <taxon>Eukaryota</taxon>
        <taxon>Metazoa</taxon>
        <taxon>Cnidaria</taxon>
        <taxon>Anthozoa</taxon>
        <taxon>Hexacorallia</taxon>
        <taxon>Scleractinia</taxon>
        <taxon>Astrocoeniina</taxon>
        <taxon>Pocilloporidae</taxon>
        <taxon>Pocillopora</taxon>
    </lineage>
</organism>
<keyword evidence="1" id="KW-0732">Signal</keyword>
<dbReference type="Proteomes" id="UP001159428">
    <property type="component" value="Unassembled WGS sequence"/>
</dbReference>
<feature type="signal peptide" evidence="1">
    <location>
        <begin position="1"/>
        <end position="26"/>
    </location>
</feature>